<keyword evidence="2" id="KW-1133">Transmembrane helix</keyword>
<dbReference type="Proteomes" id="UP000322051">
    <property type="component" value="Unassembled WGS sequence"/>
</dbReference>
<dbReference type="GO" id="GO:0004175">
    <property type="term" value="F:endopeptidase activity"/>
    <property type="evidence" value="ECO:0007669"/>
    <property type="project" value="UniProtKB-ARBA"/>
</dbReference>
<accession>A0AB73BPQ3</accession>
<feature type="transmembrane region" description="Helical" evidence="2">
    <location>
        <begin position="233"/>
        <end position="254"/>
    </location>
</feature>
<keyword evidence="4" id="KW-0378">Hydrolase</keyword>
<feature type="domain" description="CAAX prenyl protease 2/Lysostaphin resistance protein A-like" evidence="3">
    <location>
        <begin position="118"/>
        <end position="220"/>
    </location>
</feature>
<keyword evidence="2" id="KW-0812">Transmembrane</keyword>
<keyword evidence="4" id="KW-0482">Metalloprotease</keyword>
<feature type="transmembrane region" description="Helical" evidence="2">
    <location>
        <begin position="155"/>
        <end position="175"/>
    </location>
</feature>
<comment type="similarity">
    <text evidence="1">Belongs to the UPF0177 family.</text>
</comment>
<keyword evidence="4" id="KW-0645">Protease</keyword>
<feature type="transmembrane region" description="Helical" evidence="2">
    <location>
        <begin position="12"/>
        <end position="30"/>
    </location>
</feature>
<proteinExistence type="inferred from homology"/>
<sequence>MENNLEATKNKYSISQMTIAFVVLTVVYILRGKILFFLGPSFLNSGNGKLLQAIVSLVIALICAHFANKFAGKSFKVFIKRIEQGKVRWLTALFCVIVFILYLAKASQWVQVMHKSVMSIITILLLAVAAGLCEEFLFRDLLFNLFTKILSKRRYVLLWSAILSSICFGLAHFVNLARQDFVVTFQQVIAVTSIGLMLCTIRIFTNNMWLNVIMHIAFDISPLVVTGDIIGKWSAIIVSGLWIGGISLLTIWVYNHHCLKENLK</sequence>
<dbReference type="EMBL" id="VUAO01000014">
    <property type="protein sequence ID" value="KAA8797726.1"/>
    <property type="molecule type" value="Genomic_DNA"/>
</dbReference>
<reference evidence="4 5" key="1">
    <citation type="submission" date="2019-09" db="EMBL/GenBank/DDBJ databases">
        <title>Comparative analysis of L. crispatus genomes revealed niche specific adaptation to different host and body sites.</title>
        <authorList>
            <person name="Pan M."/>
            <person name="Hidalgo-Cantabrana C."/>
            <person name="Barrangou R."/>
        </authorList>
    </citation>
    <scope>NUCLEOTIDE SEQUENCE [LARGE SCALE GENOMIC DNA]</scope>
    <source>
        <strain evidence="4 5">NCK973</strain>
    </source>
</reference>
<feature type="transmembrane region" description="Helical" evidence="2">
    <location>
        <begin position="87"/>
        <end position="104"/>
    </location>
</feature>
<dbReference type="InterPro" id="IPR003675">
    <property type="entry name" value="Rce1/LyrA-like_dom"/>
</dbReference>
<organism evidence="4 5">
    <name type="scientific">Lactobacillus crispatus</name>
    <dbReference type="NCBI Taxonomy" id="47770"/>
    <lineage>
        <taxon>Bacteria</taxon>
        <taxon>Bacillati</taxon>
        <taxon>Bacillota</taxon>
        <taxon>Bacilli</taxon>
        <taxon>Lactobacillales</taxon>
        <taxon>Lactobacillaceae</taxon>
        <taxon>Lactobacillus</taxon>
    </lineage>
</organism>
<feature type="transmembrane region" description="Helical" evidence="2">
    <location>
        <begin position="181"/>
        <end position="201"/>
    </location>
</feature>
<protein>
    <submittedName>
        <fullName evidence="4">CPBP family intramembrane metalloprotease</fullName>
    </submittedName>
</protein>
<dbReference type="GO" id="GO:0008237">
    <property type="term" value="F:metallopeptidase activity"/>
    <property type="evidence" value="ECO:0007669"/>
    <property type="project" value="UniProtKB-KW"/>
</dbReference>
<dbReference type="RefSeq" id="WP_150397565.1">
    <property type="nucleotide sequence ID" value="NZ_VUAL01000011.1"/>
</dbReference>
<keyword evidence="2" id="KW-0472">Membrane</keyword>
<comment type="caution">
    <text evidence="4">The sequence shown here is derived from an EMBL/GenBank/DDBJ whole genome shotgun (WGS) entry which is preliminary data.</text>
</comment>
<evidence type="ECO:0000256" key="2">
    <source>
        <dbReference type="SAM" id="Phobius"/>
    </source>
</evidence>
<evidence type="ECO:0000256" key="1">
    <source>
        <dbReference type="ARBA" id="ARBA00009067"/>
    </source>
</evidence>
<dbReference type="GO" id="GO:0080120">
    <property type="term" value="P:CAAX-box protein maturation"/>
    <property type="evidence" value="ECO:0007669"/>
    <property type="project" value="UniProtKB-ARBA"/>
</dbReference>
<evidence type="ECO:0000313" key="5">
    <source>
        <dbReference type="Proteomes" id="UP000322051"/>
    </source>
</evidence>
<dbReference type="Pfam" id="PF02517">
    <property type="entry name" value="Rce1-like"/>
    <property type="match status" value="1"/>
</dbReference>
<name>A0AB73BPQ3_9LACO</name>
<evidence type="ECO:0000313" key="4">
    <source>
        <dbReference type="EMBL" id="KAA8797726.1"/>
    </source>
</evidence>
<evidence type="ECO:0000259" key="3">
    <source>
        <dbReference type="Pfam" id="PF02517"/>
    </source>
</evidence>
<feature type="transmembrane region" description="Helical" evidence="2">
    <location>
        <begin position="208"/>
        <end position="227"/>
    </location>
</feature>
<gene>
    <name evidence="4" type="ORF">F1C02_06380</name>
</gene>
<feature type="transmembrane region" description="Helical" evidence="2">
    <location>
        <begin position="116"/>
        <end position="134"/>
    </location>
</feature>
<feature type="transmembrane region" description="Helical" evidence="2">
    <location>
        <begin position="50"/>
        <end position="67"/>
    </location>
</feature>
<dbReference type="AlphaFoldDB" id="A0AB73BPQ3"/>